<evidence type="ECO:0000256" key="1">
    <source>
        <dbReference type="SAM" id="Coils"/>
    </source>
</evidence>
<keyword evidence="1" id="KW-0175">Coiled coil</keyword>
<evidence type="ECO:0000313" key="3">
    <source>
        <dbReference type="Proteomes" id="UP000528286"/>
    </source>
</evidence>
<comment type="caution">
    <text evidence="2">The sequence shown here is derived from an EMBL/GenBank/DDBJ whole genome shotgun (WGS) entry which is preliminary data.</text>
</comment>
<organism evidence="2 3">
    <name type="scientific">Gellertiella hungarica</name>
    <dbReference type="NCBI Taxonomy" id="1572859"/>
    <lineage>
        <taxon>Bacteria</taxon>
        <taxon>Pseudomonadati</taxon>
        <taxon>Pseudomonadota</taxon>
        <taxon>Alphaproteobacteria</taxon>
        <taxon>Hyphomicrobiales</taxon>
        <taxon>Rhizobiaceae</taxon>
        <taxon>Gellertiella</taxon>
    </lineage>
</organism>
<accession>A0A7W6J3E1</accession>
<keyword evidence="3" id="KW-1185">Reference proteome</keyword>
<name>A0A7W6J3E1_9HYPH</name>
<evidence type="ECO:0000313" key="2">
    <source>
        <dbReference type="EMBL" id="MBB4064034.1"/>
    </source>
</evidence>
<gene>
    <name evidence="2" type="ORF">GGR23_001211</name>
</gene>
<dbReference type="AlphaFoldDB" id="A0A7W6J3E1"/>
<feature type="coiled-coil region" evidence="1">
    <location>
        <begin position="110"/>
        <end position="179"/>
    </location>
</feature>
<protein>
    <submittedName>
        <fullName evidence="2">Putative RNase H-like nuclease (RuvC/YqgF family)</fullName>
    </submittedName>
</protein>
<proteinExistence type="predicted"/>
<dbReference type="Proteomes" id="UP000528286">
    <property type="component" value="Unassembled WGS sequence"/>
</dbReference>
<sequence length="210" mass="24229">MGVIRWVDLSVGRKVEVEGYLGARRICKVVNFGERPAHNRIFRLIIETEFPRDRVEFGDGWLLCDSVEDGKSRAEDILYDWMEEAGLASQEDLDAARDALAEYGEEVMAMGYLEQKVDALKQSNEDLKKEIEYANRRYATLHETYLKRMDHLIARYEDVARLEAENERLREENSVLRRSSAFASARAQRYAGTWEQWMNPVSKCGPAGDV</sequence>
<reference evidence="2 3" key="1">
    <citation type="submission" date="2020-08" db="EMBL/GenBank/DDBJ databases">
        <title>Genomic Encyclopedia of Type Strains, Phase IV (KMG-IV): sequencing the most valuable type-strain genomes for metagenomic binning, comparative biology and taxonomic classification.</title>
        <authorList>
            <person name="Goeker M."/>
        </authorList>
    </citation>
    <scope>NUCLEOTIDE SEQUENCE [LARGE SCALE GENOMIC DNA]</scope>
    <source>
        <strain evidence="2 3">DSM 29853</strain>
    </source>
</reference>
<dbReference type="RefSeq" id="WP_183365276.1">
    <property type="nucleotide sequence ID" value="NZ_JACIEZ010000002.1"/>
</dbReference>
<dbReference type="EMBL" id="JACIEZ010000002">
    <property type="protein sequence ID" value="MBB4064034.1"/>
    <property type="molecule type" value="Genomic_DNA"/>
</dbReference>